<reference evidence="2 3" key="1">
    <citation type="submission" date="2021-06" db="EMBL/GenBank/DDBJ databases">
        <authorList>
            <person name="Kallberg Y."/>
            <person name="Tangrot J."/>
            <person name="Rosling A."/>
        </authorList>
    </citation>
    <scope>NUCLEOTIDE SEQUENCE [LARGE SCALE GENOMIC DNA]</scope>
    <source>
        <strain evidence="2 3">120-4 pot B 10/14</strain>
    </source>
</reference>
<feature type="compositionally biased region" description="Basic and acidic residues" evidence="1">
    <location>
        <begin position="76"/>
        <end position="89"/>
    </location>
</feature>
<accession>A0ABN7XJC3</accession>
<name>A0ABN7XJC3_GIGMA</name>
<feature type="non-terminal residue" evidence="2">
    <location>
        <position position="1"/>
    </location>
</feature>
<proteinExistence type="predicted"/>
<organism evidence="2 3">
    <name type="scientific">Gigaspora margarita</name>
    <dbReference type="NCBI Taxonomy" id="4874"/>
    <lineage>
        <taxon>Eukaryota</taxon>
        <taxon>Fungi</taxon>
        <taxon>Fungi incertae sedis</taxon>
        <taxon>Mucoromycota</taxon>
        <taxon>Glomeromycotina</taxon>
        <taxon>Glomeromycetes</taxon>
        <taxon>Diversisporales</taxon>
        <taxon>Gigasporaceae</taxon>
        <taxon>Gigaspora</taxon>
    </lineage>
</organism>
<comment type="caution">
    <text evidence="2">The sequence shown here is derived from an EMBL/GenBank/DDBJ whole genome shotgun (WGS) entry which is preliminary data.</text>
</comment>
<dbReference type="EMBL" id="CAJVQB010135432">
    <property type="protein sequence ID" value="CAG8854259.1"/>
    <property type="molecule type" value="Genomic_DNA"/>
</dbReference>
<gene>
    <name evidence="2" type="ORF">GMARGA_LOCUS43080</name>
</gene>
<feature type="region of interest" description="Disordered" evidence="1">
    <location>
        <begin position="76"/>
        <end position="114"/>
    </location>
</feature>
<sequence>VWIKKEEEILKSIKEELRQKNKIALGLDKLREVFIPRDIKEGFLADKIGSSLKRMNVSKNKAQNIAMAFLDEWVEKERDQERENKRKEPEGEESINPKVGTGEKETVPNNKKPK</sequence>
<dbReference type="Proteomes" id="UP000789901">
    <property type="component" value="Unassembled WGS sequence"/>
</dbReference>
<evidence type="ECO:0000313" key="3">
    <source>
        <dbReference type="Proteomes" id="UP000789901"/>
    </source>
</evidence>
<protein>
    <submittedName>
        <fullName evidence="2">37705_t:CDS:1</fullName>
    </submittedName>
</protein>
<evidence type="ECO:0000313" key="2">
    <source>
        <dbReference type="EMBL" id="CAG8854259.1"/>
    </source>
</evidence>
<keyword evidence="3" id="KW-1185">Reference proteome</keyword>
<evidence type="ECO:0000256" key="1">
    <source>
        <dbReference type="SAM" id="MobiDB-lite"/>
    </source>
</evidence>